<protein>
    <submittedName>
        <fullName evidence="2">Uncharacterized protein</fullName>
    </submittedName>
</protein>
<keyword evidence="3" id="KW-1185">Reference proteome</keyword>
<dbReference type="EMBL" id="CAJJDN010000018">
    <property type="protein sequence ID" value="CAD8063992.1"/>
    <property type="molecule type" value="Genomic_DNA"/>
</dbReference>
<proteinExistence type="predicted"/>
<evidence type="ECO:0000256" key="1">
    <source>
        <dbReference type="SAM" id="Coils"/>
    </source>
</evidence>
<dbReference type="Proteomes" id="UP000692954">
    <property type="component" value="Unassembled WGS sequence"/>
</dbReference>
<organism evidence="2 3">
    <name type="scientific">Paramecium sonneborni</name>
    <dbReference type="NCBI Taxonomy" id="65129"/>
    <lineage>
        <taxon>Eukaryota</taxon>
        <taxon>Sar</taxon>
        <taxon>Alveolata</taxon>
        <taxon>Ciliophora</taxon>
        <taxon>Intramacronucleata</taxon>
        <taxon>Oligohymenophorea</taxon>
        <taxon>Peniculida</taxon>
        <taxon>Parameciidae</taxon>
        <taxon>Paramecium</taxon>
    </lineage>
</organism>
<sequence>MLYSIRETDAEANLSSDSYTARKSLNSDTFLQKKSYSRSLPRHQQNLDQEIQKLNDIIVQLRKVEQLLLNQVKDLKIELEEQFKNSNRNQKYIDELNKELQQMSDKLHSEIMYNGQLQKINIELKKTILKLEQDIITTNKLNQDVSEELQILKSKYSHEHKFIESLLHMVISCHPDNSFREQPSLKQTWKWLKLILADYMTLKQQSRNFQENSGQSSSSTNK</sequence>
<dbReference type="AlphaFoldDB" id="A0A8S1LDA8"/>
<evidence type="ECO:0000313" key="2">
    <source>
        <dbReference type="EMBL" id="CAD8063992.1"/>
    </source>
</evidence>
<accession>A0A8S1LDA8</accession>
<gene>
    <name evidence="2" type="ORF">PSON_ATCC_30995.1.T0180270</name>
</gene>
<comment type="caution">
    <text evidence="2">The sequence shown here is derived from an EMBL/GenBank/DDBJ whole genome shotgun (WGS) entry which is preliminary data.</text>
</comment>
<dbReference type="OrthoDB" id="292092at2759"/>
<keyword evidence="1" id="KW-0175">Coiled coil</keyword>
<feature type="coiled-coil region" evidence="1">
    <location>
        <begin position="44"/>
        <end position="89"/>
    </location>
</feature>
<name>A0A8S1LDA8_9CILI</name>
<reference evidence="2" key="1">
    <citation type="submission" date="2021-01" db="EMBL/GenBank/DDBJ databases">
        <authorList>
            <consortium name="Genoscope - CEA"/>
            <person name="William W."/>
        </authorList>
    </citation>
    <scope>NUCLEOTIDE SEQUENCE</scope>
</reference>
<evidence type="ECO:0000313" key="3">
    <source>
        <dbReference type="Proteomes" id="UP000692954"/>
    </source>
</evidence>